<gene>
    <name evidence="1" type="ORF">CFBP5507_16205</name>
</gene>
<dbReference type="KEGG" id="asal:CFBP5507_16205"/>
<accession>A0A9X9PBF9</accession>
<organism evidence="1 2">
    <name type="scientific">Agrobacterium salinitolerans</name>
    <dbReference type="NCBI Taxonomy" id="1183413"/>
    <lineage>
        <taxon>Bacteria</taxon>
        <taxon>Pseudomonadati</taxon>
        <taxon>Pseudomonadota</taxon>
        <taxon>Alphaproteobacteria</taxon>
        <taxon>Hyphomicrobiales</taxon>
        <taxon>Rhizobiaceae</taxon>
        <taxon>Rhizobium/Agrobacterium group</taxon>
        <taxon>Agrobacterium</taxon>
    </lineage>
</organism>
<dbReference type="EMBL" id="CP109969">
    <property type="protein sequence ID" value="UYZ09250.1"/>
    <property type="molecule type" value="Genomic_DNA"/>
</dbReference>
<sequence>MKEDSVFFIGQDTSKSKISVAVADGARNGEVRFFGDISSEPASVTSLVNRLSKRGGKLHFCYEAGPTGYGLYRQITLKGFKLSLELFTFRHLGMGFAAFHG</sequence>
<dbReference type="AlphaFoldDB" id="A0A9X9PBF9"/>
<evidence type="ECO:0008006" key="3">
    <source>
        <dbReference type="Google" id="ProtNLM"/>
    </source>
</evidence>
<evidence type="ECO:0000313" key="2">
    <source>
        <dbReference type="Proteomes" id="UP000298735"/>
    </source>
</evidence>
<dbReference type="Proteomes" id="UP000298735">
    <property type="component" value="Chromosome Linear"/>
</dbReference>
<proteinExistence type="predicted"/>
<protein>
    <recommendedName>
        <fullName evidence="3">IS110 family transposase</fullName>
    </recommendedName>
</protein>
<name>A0A9X9PBF9_9HYPH</name>
<evidence type="ECO:0000313" key="1">
    <source>
        <dbReference type="EMBL" id="UYZ09250.1"/>
    </source>
</evidence>
<reference evidence="1" key="1">
    <citation type="submission" date="2022-10" db="EMBL/GenBank/DDBJ databases">
        <title>Complete genome sequence of Agrobacterium salinitolerans CFBP5507.</title>
        <authorList>
            <person name="Tchabashvili S."/>
            <person name="Yen H.-C."/>
            <person name="Haryono M."/>
            <person name="Lin Y.-C."/>
            <person name="Lai E.-M."/>
            <person name="Kuo C.-H."/>
        </authorList>
    </citation>
    <scope>NUCLEOTIDE SEQUENCE</scope>
    <source>
        <strain evidence="1">CFBP5507</strain>
    </source>
</reference>